<evidence type="ECO:0000313" key="3">
    <source>
        <dbReference type="Proteomes" id="UP000772434"/>
    </source>
</evidence>
<dbReference type="EMBL" id="JADNRY010000023">
    <property type="protein sequence ID" value="KAF9072653.1"/>
    <property type="molecule type" value="Genomic_DNA"/>
</dbReference>
<dbReference type="AlphaFoldDB" id="A0A9P5PZA0"/>
<dbReference type="Proteomes" id="UP000772434">
    <property type="component" value="Unassembled WGS sequence"/>
</dbReference>
<evidence type="ECO:0000259" key="1">
    <source>
        <dbReference type="Pfam" id="PF22893"/>
    </source>
</evidence>
<dbReference type="InterPro" id="IPR054464">
    <property type="entry name" value="ULD_fung"/>
</dbReference>
<protein>
    <recommendedName>
        <fullName evidence="1">Ubiquitin-like domain-containing protein</fullName>
    </recommendedName>
</protein>
<keyword evidence="3" id="KW-1185">Reference proteome</keyword>
<sequence length="359" mass="40895">MDTIKDKLSAMGLWKKSNRDSIPKYSIVASIATTIKTVAPGSMIQGPLTVNEQSILPDPLLTLTSQHNAVTDRSNLNVVHQGLTFIGPITAAVPIAGTPLKASIDTLLVMLDSIKTRSKNREDAVRLTQRLRRLDGAISSASPGTPSILQRRNELARKLDRILDRLKRLHVKSFLRSGDIKQAIVECITEIDEHLQDYFLPSQMQMETMVQVLFDNQGRFPISMQQDTVFVRDATGREYKVLVEQCQSHKQFMRVLASYFEDTNRDEVLRGFINREAYEFYIEDGRGISQLERWGGVQAGARIIMTAVFEQSYPSIDETDQYRCPRPQCQAWNDGKEENNGWINWWVSIYISTMLMYNE</sequence>
<name>A0A9P5PZA0_9AGAR</name>
<proteinExistence type="predicted"/>
<organism evidence="2 3">
    <name type="scientific">Rhodocollybia butyracea</name>
    <dbReference type="NCBI Taxonomy" id="206335"/>
    <lineage>
        <taxon>Eukaryota</taxon>
        <taxon>Fungi</taxon>
        <taxon>Dikarya</taxon>
        <taxon>Basidiomycota</taxon>
        <taxon>Agaricomycotina</taxon>
        <taxon>Agaricomycetes</taxon>
        <taxon>Agaricomycetidae</taxon>
        <taxon>Agaricales</taxon>
        <taxon>Marasmiineae</taxon>
        <taxon>Omphalotaceae</taxon>
        <taxon>Rhodocollybia</taxon>
    </lineage>
</organism>
<dbReference type="OrthoDB" id="3058759at2759"/>
<dbReference type="InterPro" id="IPR059179">
    <property type="entry name" value="MLKL-like_MCAfunc"/>
</dbReference>
<dbReference type="CDD" id="cd21037">
    <property type="entry name" value="MLKL_NTD"/>
    <property type="match status" value="1"/>
</dbReference>
<comment type="caution">
    <text evidence="2">The sequence shown here is derived from an EMBL/GenBank/DDBJ whole genome shotgun (WGS) entry which is preliminary data.</text>
</comment>
<reference evidence="2" key="1">
    <citation type="submission" date="2020-11" db="EMBL/GenBank/DDBJ databases">
        <authorList>
            <consortium name="DOE Joint Genome Institute"/>
            <person name="Ahrendt S."/>
            <person name="Riley R."/>
            <person name="Andreopoulos W."/>
            <person name="Labutti K."/>
            <person name="Pangilinan J."/>
            <person name="Ruiz-Duenas F.J."/>
            <person name="Barrasa J.M."/>
            <person name="Sanchez-Garcia M."/>
            <person name="Camarero S."/>
            <person name="Miyauchi S."/>
            <person name="Serrano A."/>
            <person name="Linde D."/>
            <person name="Babiker R."/>
            <person name="Drula E."/>
            <person name="Ayuso-Fernandez I."/>
            <person name="Pacheco R."/>
            <person name="Padilla G."/>
            <person name="Ferreira P."/>
            <person name="Barriuso J."/>
            <person name="Kellner H."/>
            <person name="Castanera R."/>
            <person name="Alfaro M."/>
            <person name="Ramirez L."/>
            <person name="Pisabarro A.G."/>
            <person name="Kuo A."/>
            <person name="Tritt A."/>
            <person name="Lipzen A."/>
            <person name="He G."/>
            <person name="Yan M."/>
            <person name="Ng V."/>
            <person name="Cullen D."/>
            <person name="Martin F."/>
            <person name="Rosso M.-N."/>
            <person name="Henrissat B."/>
            <person name="Hibbett D."/>
            <person name="Martinez A.T."/>
            <person name="Grigoriev I.V."/>
        </authorList>
    </citation>
    <scope>NUCLEOTIDE SEQUENCE</scope>
    <source>
        <strain evidence="2">AH 40177</strain>
    </source>
</reference>
<accession>A0A9P5PZA0</accession>
<dbReference type="Pfam" id="PF22893">
    <property type="entry name" value="ULD_2"/>
    <property type="match status" value="1"/>
</dbReference>
<evidence type="ECO:0000313" key="2">
    <source>
        <dbReference type="EMBL" id="KAF9072653.1"/>
    </source>
</evidence>
<feature type="domain" description="Ubiquitin-like" evidence="1">
    <location>
        <begin position="225"/>
        <end position="309"/>
    </location>
</feature>
<gene>
    <name evidence="2" type="ORF">BDP27DRAFT_1360961</name>
</gene>